<proteinExistence type="predicted"/>
<evidence type="ECO:0000313" key="2">
    <source>
        <dbReference type="Proteomes" id="UP000887575"/>
    </source>
</evidence>
<feature type="transmembrane region" description="Helical" evidence="1">
    <location>
        <begin position="12"/>
        <end position="34"/>
    </location>
</feature>
<keyword evidence="1" id="KW-0812">Transmembrane</keyword>
<feature type="transmembrane region" description="Helical" evidence="1">
    <location>
        <begin position="223"/>
        <end position="247"/>
    </location>
</feature>
<name>A0AAF3EW80_9BILA</name>
<feature type="transmembrane region" description="Helical" evidence="1">
    <location>
        <begin position="91"/>
        <end position="112"/>
    </location>
</feature>
<evidence type="ECO:0000256" key="1">
    <source>
        <dbReference type="SAM" id="Phobius"/>
    </source>
</evidence>
<evidence type="ECO:0000313" key="3">
    <source>
        <dbReference type="WBParaSite" id="MBELARI_LOCUS1846"/>
    </source>
</evidence>
<feature type="transmembrane region" description="Helical" evidence="1">
    <location>
        <begin position="133"/>
        <end position="153"/>
    </location>
</feature>
<accession>A0AAF3EW80</accession>
<dbReference type="SUPFAM" id="SSF81321">
    <property type="entry name" value="Family A G protein-coupled receptor-like"/>
    <property type="match status" value="1"/>
</dbReference>
<dbReference type="Proteomes" id="UP000887575">
    <property type="component" value="Unassembled WGS sequence"/>
</dbReference>
<organism evidence="2 3">
    <name type="scientific">Mesorhabditis belari</name>
    <dbReference type="NCBI Taxonomy" id="2138241"/>
    <lineage>
        <taxon>Eukaryota</taxon>
        <taxon>Metazoa</taxon>
        <taxon>Ecdysozoa</taxon>
        <taxon>Nematoda</taxon>
        <taxon>Chromadorea</taxon>
        <taxon>Rhabditida</taxon>
        <taxon>Rhabditina</taxon>
        <taxon>Rhabditomorpha</taxon>
        <taxon>Rhabditoidea</taxon>
        <taxon>Rhabditidae</taxon>
        <taxon>Mesorhabditinae</taxon>
        <taxon>Mesorhabditis</taxon>
    </lineage>
</organism>
<dbReference type="AlphaFoldDB" id="A0AAF3EW80"/>
<reference evidence="3" key="1">
    <citation type="submission" date="2024-02" db="UniProtKB">
        <authorList>
            <consortium name="WormBaseParasite"/>
        </authorList>
    </citation>
    <scope>IDENTIFICATION</scope>
</reference>
<keyword evidence="1" id="KW-1133">Transmembrane helix</keyword>
<dbReference type="Gene3D" id="1.20.1070.10">
    <property type="entry name" value="Rhodopsin 7-helix transmembrane proteins"/>
    <property type="match status" value="1"/>
</dbReference>
<dbReference type="WBParaSite" id="MBELARI_LOCUS1846">
    <property type="protein sequence ID" value="MBELARI_LOCUS1846"/>
    <property type="gene ID" value="MBELARI_LOCUS1846"/>
</dbReference>
<sequence>MGFAIDYGATFFMVTFYVTLGIFSSIINLINIFVYSRKAMRSKFLFQLTFELFELVDSISYILTGVGRGSGLLGGYFTTPITVNDCFFKTYWVHSLILGMELPCYMVILMSIERICAALKPALYKKYFSGAQKMWFVTIVITGGLISLFMAGLSADGDTTLTGTHHCAIITSTSKTYSTFHFAIVIVAYLVSFFSLLIVYLVSKHVEGMIARRDREKKISLMLGICGISMVLVSLPSIVMIGIKWGLWVVSDLVVALTYGMPGCLTIANTCINLIFRKDYREQFIGIFGVHAEKMTNKVQISVTQSPSLHSHAPSPQIFRSIAQMAMTKVEP</sequence>
<feature type="transmembrane region" description="Helical" evidence="1">
    <location>
        <begin position="253"/>
        <end position="276"/>
    </location>
</feature>
<keyword evidence="2" id="KW-1185">Reference proteome</keyword>
<keyword evidence="1" id="KW-0472">Membrane</keyword>
<feature type="transmembrane region" description="Helical" evidence="1">
    <location>
        <begin position="180"/>
        <end position="202"/>
    </location>
</feature>
<protein>
    <submittedName>
        <fullName evidence="3">Uncharacterized protein</fullName>
    </submittedName>
</protein>
<feature type="transmembrane region" description="Helical" evidence="1">
    <location>
        <begin position="55"/>
        <end position="79"/>
    </location>
</feature>